<dbReference type="EMBL" id="UWPJ01000022">
    <property type="protein sequence ID" value="VCU70597.1"/>
    <property type="molecule type" value="Genomic_DNA"/>
</dbReference>
<keyword evidence="4" id="KW-1185">Reference proteome</keyword>
<dbReference type="OrthoDB" id="5295683at2"/>
<evidence type="ECO:0000313" key="4">
    <source>
        <dbReference type="Proteomes" id="UP000277294"/>
    </source>
</evidence>
<accession>A0A3P4B2S5</accession>
<dbReference type="InterPro" id="IPR000468">
    <property type="entry name" value="Barstar"/>
</dbReference>
<evidence type="ECO:0000313" key="3">
    <source>
        <dbReference type="EMBL" id="VCU70597.1"/>
    </source>
</evidence>
<proteinExistence type="inferred from homology"/>
<organism evidence="3 4">
    <name type="scientific">Pigmentiphaga humi</name>
    <dbReference type="NCBI Taxonomy" id="2478468"/>
    <lineage>
        <taxon>Bacteria</taxon>
        <taxon>Pseudomonadati</taxon>
        <taxon>Pseudomonadota</taxon>
        <taxon>Betaproteobacteria</taxon>
        <taxon>Burkholderiales</taxon>
        <taxon>Alcaligenaceae</taxon>
        <taxon>Pigmentiphaga</taxon>
    </lineage>
</organism>
<dbReference type="RefSeq" id="WP_124080112.1">
    <property type="nucleotide sequence ID" value="NZ_UWPJ01000022.1"/>
</dbReference>
<dbReference type="SUPFAM" id="SSF52038">
    <property type="entry name" value="Barstar-related"/>
    <property type="match status" value="1"/>
</dbReference>
<comment type="similarity">
    <text evidence="1">Belongs to the barstar family.</text>
</comment>
<protein>
    <submittedName>
        <fullName evidence="3">Barstar (Barnase inhibitor)</fullName>
    </submittedName>
</protein>
<dbReference type="Proteomes" id="UP000277294">
    <property type="component" value="Unassembled WGS sequence"/>
</dbReference>
<dbReference type="AlphaFoldDB" id="A0A3P4B2S5"/>
<reference evidence="3 4" key="1">
    <citation type="submission" date="2018-10" db="EMBL/GenBank/DDBJ databases">
        <authorList>
            <person name="Criscuolo A."/>
        </authorList>
    </citation>
    <scope>NUCLEOTIDE SEQUENCE [LARGE SCALE GENOMIC DNA]</scope>
    <source>
        <strain evidence="3">DnA1</strain>
    </source>
</reference>
<dbReference type="Gene3D" id="3.30.370.10">
    <property type="entry name" value="Barstar-like"/>
    <property type="match status" value="1"/>
</dbReference>
<sequence>MSLDAKTLSECLTTGGALHGRGIDAQALKRESQALKLALFDVDCSRAKSKSAVLRAIANAVDFPEHFGGNLDALYDCLCDTVLDQDVGMVLALRRIHEDDPGLAEHAPAIAQVGEDVVEFARENGKTFAFILDKADGAAEPAAIAPPAG</sequence>
<evidence type="ECO:0000259" key="2">
    <source>
        <dbReference type="Pfam" id="PF01337"/>
    </source>
</evidence>
<name>A0A3P4B2S5_9BURK</name>
<dbReference type="InterPro" id="IPR035905">
    <property type="entry name" value="Barstar-like_sf"/>
</dbReference>
<feature type="domain" description="Barstar (barnase inhibitor)" evidence="2">
    <location>
        <begin position="39"/>
        <end position="132"/>
    </location>
</feature>
<evidence type="ECO:0000256" key="1">
    <source>
        <dbReference type="ARBA" id="ARBA00006845"/>
    </source>
</evidence>
<gene>
    <name evidence="3" type="ORF">PIGHUM_02673</name>
</gene>
<dbReference type="Pfam" id="PF01337">
    <property type="entry name" value="Barstar"/>
    <property type="match status" value="1"/>
</dbReference>